<gene>
    <name evidence="2" type="ORF">V8G56_12305</name>
</gene>
<dbReference type="Proteomes" id="UP001610104">
    <property type="component" value="Unassembled WGS sequence"/>
</dbReference>
<accession>A0ABW7MRQ7</accession>
<dbReference type="Gene3D" id="2.40.160.20">
    <property type="match status" value="1"/>
</dbReference>
<evidence type="ECO:0000256" key="1">
    <source>
        <dbReference type="SAM" id="SignalP"/>
    </source>
</evidence>
<keyword evidence="3" id="KW-1185">Reference proteome</keyword>
<protein>
    <recommendedName>
        <fullName evidence="4">Outer membrane protein beta-barrel domain-containing protein</fullName>
    </recommendedName>
</protein>
<dbReference type="RefSeq" id="WP_395438753.1">
    <property type="nucleotide sequence ID" value="NZ_JBAWKC010000004.1"/>
</dbReference>
<proteinExistence type="predicted"/>
<evidence type="ECO:0000313" key="3">
    <source>
        <dbReference type="Proteomes" id="UP001610104"/>
    </source>
</evidence>
<feature type="signal peptide" evidence="1">
    <location>
        <begin position="1"/>
        <end position="23"/>
    </location>
</feature>
<organism evidence="2 3">
    <name type="scientific">Gaetbulibacter aquiaggeris</name>
    <dbReference type="NCBI Taxonomy" id="1735373"/>
    <lineage>
        <taxon>Bacteria</taxon>
        <taxon>Pseudomonadati</taxon>
        <taxon>Bacteroidota</taxon>
        <taxon>Flavobacteriia</taxon>
        <taxon>Flavobacteriales</taxon>
        <taxon>Flavobacteriaceae</taxon>
        <taxon>Gaetbulibacter</taxon>
    </lineage>
</organism>
<comment type="caution">
    <text evidence="2">The sequence shown here is derived from an EMBL/GenBank/DDBJ whole genome shotgun (WGS) entry which is preliminary data.</text>
</comment>
<dbReference type="InterPro" id="IPR011250">
    <property type="entry name" value="OMP/PagP_B-barrel"/>
</dbReference>
<dbReference type="SUPFAM" id="SSF56925">
    <property type="entry name" value="OMPA-like"/>
    <property type="match status" value="1"/>
</dbReference>
<evidence type="ECO:0000313" key="2">
    <source>
        <dbReference type="EMBL" id="MFH6769524.1"/>
    </source>
</evidence>
<evidence type="ECO:0008006" key="4">
    <source>
        <dbReference type="Google" id="ProtNLM"/>
    </source>
</evidence>
<sequence>MKSTIKLIAFTMFVATCFTGVQAQNDTLVKPAKAPEYDELMDSNYKDSIAAKYVKTKTVTETKKEKKKNYSGNWVIGAGINVIEDSGAQDFSNLTESKYNHFGSPVMLSVEYLTSNKFSVSATFLLNKFQSGKDVQGLTIQTGEEPNYMAVDLAAKLFFRKILYKHVFTPYVTAGPGYRSIGSYQAKNASENLVDVPETQDITMNLGFGTYFWFNRSWGLNINYMAKFALKIGDNNDYKTNHLVPSFGIFYRFDAPKNFNDQPPVFK</sequence>
<name>A0ABW7MRQ7_9FLAO</name>
<feature type="chain" id="PRO_5046245049" description="Outer membrane protein beta-barrel domain-containing protein" evidence="1">
    <location>
        <begin position="24"/>
        <end position="267"/>
    </location>
</feature>
<dbReference type="EMBL" id="JBAWKC010000004">
    <property type="protein sequence ID" value="MFH6769524.1"/>
    <property type="molecule type" value="Genomic_DNA"/>
</dbReference>
<reference evidence="2 3" key="1">
    <citation type="submission" date="2024-02" db="EMBL/GenBank/DDBJ databases">
        <title>A Gaetbulibacter species isolated from tidal flats and genomic insights of their niches.</title>
        <authorList>
            <person name="Ye Y."/>
        </authorList>
    </citation>
    <scope>NUCLEOTIDE SEQUENCE [LARGE SCALE GENOMIC DNA]</scope>
    <source>
        <strain evidence="2 3">KEM-8</strain>
    </source>
</reference>
<keyword evidence="1" id="KW-0732">Signal</keyword>